<dbReference type="EMBL" id="MK231073">
    <property type="protein sequence ID" value="QED42931.1"/>
    <property type="molecule type" value="Genomic_RNA"/>
</dbReference>
<feature type="compositionally biased region" description="Basic and acidic residues" evidence="4">
    <location>
        <begin position="84"/>
        <end position="94"/>
    </location>
</feature>
<feature type="region of interest" description="Disordered" evidence="4">
    <location>
        <begin position="26"/>
        <end position="105"/>
    </location>
</feature>
<dbReference type="SUPFAM" id="SSF56672">
    <property type="entry name" value="DNA/RNA polymerases"/>
    <property type="match status" value="1"/>
</dbReference>
<evidence type="ECO:0000256" key="1">
    <source>
        <dbReference type="ARBA" id="ARBA00022484"/>
    </source>
</evidence>
<evidence type="ECO:0000256" key="2">
    <source>
        <dbReference type="ARBA" id="ARBA00022679"/>
    </source>
</evidence>
<keyword evidence="1" id="KW-0696">RNA-directed RNA polymerase</keyword>
<accession>A0A7G3W8V6</accession>
<protein>
    <submittedName>
        <fullName evidence="5">Putative RdRp</fullName>
    </submittedName>
</protein>
<keyword evidence="2" id="KW-0808">Transferase</keyword>
<reference evidence="5" key="1">
    <citation type="submission" date="2018-11" db="EMBL/GenBank/DDBJ databases">
        <authorList>
            <person name="Jo Y."/>
            <person name="Cho W.K."/>
        </authorList>
    </citation>
    <scope>NUCLEOTIDE SEQUENCE</scope>
    <source>
        <strain evidence="5">Won</strain>
    </source>
</reference>
<keyword evidence="3" id="KW-0548">Nucleotidyltransferase</keyword>
<proteinExistence type="predicted"/>
<dbReference type="InterPro" id="IPR043502">
    <property type="entry name" value="DNA/RNA_pol_sf"/>
</dbReference>
<organism evidence="5">
    <name type="scientific">Monilinia ourmiavirus I</name>
    <dbReference type="NCBI Taxonomy" id="2592717"/>
    <lineage>
        <taxon>Viruses</taxon>
        <taxon>Riboviria</taxon>
        <taxon>Orthornavirae</taxon>
        <taxon>Lenarviricota</taxon>
        <taxon>Miaviricetes</taxon>
        <taxon>Ourlivirales</taxon>
        <taxon>Botourmiaviridae</taxon>
        <taxon>Ourmiavirus</taxon>
    </lineage>
</organism>
<sequence length="582" mass="66746">MSEHRTNLFDNFFSVLGEDEPALAQMGHLDRGDGLGEMPIRHPRTRRQKNAQNARRSNAREITRFRAAARRGDGSEESEDVTGDEQKKGSRPPDEGNDTGGEFFVELPGVDSTQKLESEERVEGPQQKNHEKHVECTRCDGVFVCDETDPRTHCVHRDLKKKAMQVLRHLKYLGFRQRSVLLPISCLTFRQDIQRCFSNLTEVQKLTIKTCSKVVEHACEPCEKIIQLSVRPWKKERFQDTEVNTAHLELFKKAFKMNVPYHWNKREMAYVPNGHSTLNNMRAEGGNWNEEEFADYCRAEAILSNGKKRIVTMYSAHNTEILTPLHQSLYSSIRRYGWLLVGSPSDEQVNGLNGPGEYLSYDYASATDNIKREYVSAAVEELKRKAVGLTAEEIRSLDVVSNLKFAPRCHVAQRGQPMGSLMSFPLLCLINKTVVDLTLQTLKIQKKISFKEWLNHRCLINGDDLLTKSPTVDSSEYDLLHRYHGSQVGLVVNVEKTMKDEFKCEINSTLFSREEKKFKNENEKKFENEFLVTDEDKKKFKIEKTKKRKSKSPLYDGRHAGRASGCLGRDIVKTFLLPYCQG</sequence>
<dbReference type="GO" id="GO:0003968">
    <property type="term" value="F:RNA-directed RNA polymerase activity"/>
    <property type="evidence" value="ECO:0007669"/>
    <property type="project" value="UniProtKB-KW"/>
</dbReference>
<evidence type="ECO:0000313" key="5">
    <source>
        <dbReference type="EMBL" id="QED42931.1"/>
    </source>
</evidence>
<evidence type="ECO:0000256" key="4">
    <source>
        <dbReference type="SAM" id="MobiDB-lite"/>
    </source>
</evidence>
<name>A0A7G3W8V6_9VIRU</name>
<evidence type="ECO:0000256" key="3">
    <source>
        <dbReference type="ARBA" id="ARBA00022695"/>
    </source>
</evidence>
<feature type="compositionally biased region" description="Basic and acidic residues" evidence="4">
    <location>
        <begin position="58"/>
        <end position="74"/>
    </location>
</feature>